<dbReference type="AlphaFoldDB" id="A0A9P5TA06"/>
<dbReference type="Proteomes" id="UP000759537">
    <property type="component" value="Unassembled WGS sequence"/>
</dbReference>
<dbReference type="EMBL" id="WHVB01000006">
    <property type="protein sequence ID" value="KAF8481658.1"/>
    <property type="molecule type" value="Genomic_DNA"/>
</dbReference>
<dbReference type="Pfam" id="PF00415">
    <property type="entry name" value="RCC1"/>
    <property type="match status" value="1"/>
</dbReference>
<dbReference type="SUPFAM" id="SSF50985">
    <property type="entry name" value="RCC1/BLIP-II"/>
    <property type="match status" value="1"/>
</dbReference>
<dbReference type="InterPro" id="IPR000408">
    <property type="entry name" value="Reg_chr_condens"/>
</dbReference>
<name>A0A9P5TA06_9AGAM</name>
<dbReference type="PANTHER" id="PTHR22870:SF466">
    <property type="entry name" value="ANKYRIN REPEAT-CONTAINING PROTEIN"/>
    <property type="match status" value="1"/>
</dbReference>
<dbReference type="InterPro" id="IPR051210">
    <property type="entry name" value="Ub_ligase/GEF_domain"/>
</dbReference>
<feature type="repeat" description="RCC1" evidence="2">
    <location>
        <begin position="214"/>
        <end position="275"/>
    </location>
</feature>
<proteinExistence type="predicted"/>
<accession>A0A9P5TA06</accession>
<evidence type="ECO:0000313" key="3">
    <source>
        <dbReference type="EMBL" id="KAF8481658.1"/>
    </source>
</evidence>
<feature type="repeat" description="RCC1" evidence="2">
    <location>
        <begin position="314"/>
        <end position="364"/>
    </location>
</feature>
<dbReference type="PANTHER" id="PTHR22870">
    <property type="entry name" value="REGULATOR OF CHROMOSOME CONDENSATION"/>
    <property type="match status" value="1"/>
</dbReference>
<dbReference type="PROSITE" id="PS50012">
    <property type="entry name" value="RCC1_3"/>
    <property type="match status" value="2"/>
</dbReference>
<evidence type="ECO:0000256" key="1">
    <source>
        <dbReference type="ARBA" id="ARBA00022737"/>
    </source>
</evidence>
<gene>
    <name evidence="3" type="ORF">DFH94DRAFT_403955</name>
</gene>
<dbReference type="OrthoDB" id="5370059at2759"/>
<keyword evidence="1" id="KW-0677">Repeat</keyword>
<dbReference type="InterPro" id="IPR009091">
    <property type="entry name" value="RCC1/BLIP-II"/>
</dbReference>
<evidence type="ECO:0000256" key="2">
    <source>
        <dbReference type="PROSITE-ProRule" id="PRU00235"/>
    </source>
</evidence>
<reference evidence="3" key="1">
    <citation type="submission" date="2019-10" db="EMBL/GenBank/DDBJ databases">
        <authorList>
            <consortium name="DOE Joint Genome Institute"/>
            <person name="Kuo A."/>
            <person name="Miyauchi S."/>
            <person name="Kiss E."/>
            <person name="Drula E."/>
            <person name="Kohler A."/>
            <person name="Sanchez-Garcia M."/>
            <person name="Andreopoulos B."/>
            <person name="Barry K.W."/>
            <person name="Bonito G."/>
            <person name="Buee M."/>
            <person name="Carver A."/>
            <person name="Chen C."/>
            <person name="Cichocki N."/>
            <person name="Clum A."/>
            <person name="Culley D."/>
            <person name="Crous P.W."/>
            <person name="Fauchery L."/>
            <person name="Girlanda M."/>
            <person name="Hayes R."/>
            <person name="Keri Z."/>
            <person name="LaButti K."/>
            <person name="Lipzen A."/>
            <person name="Lombard V."/>
            <person name="Magnuson J."/>
            <person name="Maillard F."/>
            <person name="Morin E."/>
            <person name="Murat C."/>
            <person name="Nolan M."/>
            <person name="Ohm R."/>
            <person name="Pangilinan J."/>
            <person name="Pereira M."/>
            <person name="Perotto S."/>
            <person name="Peter M."/>
            <person name="Riley R."/>
            <person name="Sitrit Y."/>
            <person name="Stielow B."/>
            <person name="Szollosi G."/>
            <person name="Zifcakova L."/>
            <person name="Stursova M."/>
            <person name="Spatafora J.W."/>
            <person name="Tedersoo L."/>
            <person name="Vaario L.-M."/>
            <person name="Yamada A."/>
            <person name="Yan M."/>
            <person name="Wang P."/>
            <person name="Xu J."/>
            <person name="Bruns T."/>
            <person name="Baldrian P."/>
            <person name="Vilgalys R."/>
            <person name="Henrissat B."/>
            <person name="Grigoriev I.V."/>
            <person name="Hibbett D."/>
            <person name="Nagy L.G."/>
            <person name="Martin F.M."/>
        </authorList>
    </citation>
    <scope>NUCLEOTIDE SEQUENCE</scope>
    <source>
        <strain evidence="3">Prilba</strain>
    </source>
</reference>
<evidence type="ECO:0000313" key="4">
    <source>
        <dbReference type="Proteomes" id="UP000759537"/>
    </source>
</evidence>
<dbReference type="Gene3D" id="2.130.10.30">
    <property type="entry name" value="Regulator of chromosome condensation 1/beta-lactamase-inhibitor protein II"/>
    <property type="match status" value="2"/>
</dbReference>
<keyword evidence="4" id="KW-1185">Reference proteome</keyword>
<sequence>MDTPTHLLAAGSNGRGQLASGDFQDAHTFTPCKFAGCECNTSLAPPGQSPAAIISIVGGANHTLALLSRVNDPASSLTADRLEVWGCGDGTKGQLGPAYIADSDDGSAVLRPLVLPWEEQGLFGYTISQVAACWETSFFVLTKDGQHDLLASMGGNDFGDLGVGGLPTKKEIKALFHIVDFSHIVGSAVQHVSITDITAGPHHAIVLLRADDKQYIAGWGTARHGQLGPLRAPSGRALPFSPSPVAIDLLPIDIKLDPVLSVRAGNQHSLFLHASGLISALGSDAKGQLQGLRTARDVRAIDCTWNGSYLRTPLELLSAGTNARGQLGREQASRAPLAAVHFPEGAHVLDFSCGSEHVLAIVELRGRTEVWGWGWNEHGNLGIGSLEDVNMPVKIWPPSTAETEGITGTAVGVWAGCGTSWIAVSLCDPP</sequence>
<organism evidence="3 4">
    <name type="scientific">Russula ochroleuca</name>
    <dbReference type="NCBI Taxonomy" id="152965"/>
    <lineage>
        <taxon>Eukaryota</taxon>
        <taxon>Fungi</taxon>
        <taxon>Dikarya</taxon>
        <taxon>Basidiomycota</taxon>
        <taxon>Agaricomycotina</taxon>
        <taxon>Agaricomycetes</taxon>
        <taxon>Russulales</taxon>
        <taxon>Russulaceae</taxon>
        <taxon>Russula</taxon>
    </lineage>
</organism>
<reference evidence="3" key="2">
    <citation type="journal article" date="2020" name="Nat. Commun.">
        <title>Large-scale genome sequencing of mycorrhizal fungi provides insights into the early evolution of symbiotic traits.</title>
        <authorList>
            <person name="Miyauchi S."/>
            <person name="Kiss E."/>
            <person name="Kuo A."/>
            <person name="Drula E."/>
            <person name="Kohler A."/>
            <person name="Sanchez-Garcia M."/>
            <person name="Morin E."/>
            <person name="Andreopoulos B."/>
            <person name="Barry K.W."/>
            <person name="Bonito G."/>
            <person name="Buee M."/>
            <person name="Carver A."/>
            <person name="Chen C."/>
            <person name="Cichocki N."/>
            <person name="Clum A."/>
            <person name="Culley D."/>
            <person name="Crous P.W."/>
            <person name="Fauchery L."/>
            <person name="Girlanda M."/>
            <person name="Hayes R.D."/>
            <person name="Keri Z."/>
            <person name="LaButti K."/>
            <person name="Lipzen A."/>
            <person name="Lombard V."/>
            <person name="Magnuson J."/>
            <person name="Maillard F."/>
            <person name="Murat C."/>
            <person name="Nolan M."/>
            <person name="Ohm R.A."/>
            <person name="Pangilinan J."/>
            <person name="Pereira M.F."/>
            <person name="Perotto S."/>
            <person name="Peter M."/>
            <person name="Pfister S."/>
            <person name="Riley R."/>
            <person name="Sitrit Y."/>
            <person name="Stielow J.B."/>
            <person name="Szollosi G."/>
            <person name="Zifcakova L."/>
            <person name="Stursova M."/>
            <person name="Spatafora J.W."/>
            <person name="Tedersoo L."/>
            <person name="Vaario L.M."/>
            <person name="Yamada A."/>
            <person name="Yan M."/>
            <person name="Wang P."/>
            <person name="Xu J."/>
            <person name="Bruns T."/>
            <person name="Baldrian P."/>
            <person name="Vilgalys R."/>
            <person name="Dunand C."/>
            <person name="Henrissat B."/>
            <person name="Grigoriev I.V."/>
            <person name="Hibbett D."/>
            <person name="Nagy L.G."/>
            <person name="Martin F.M."/>
        </authorList>
    </citation>
    <scope>NUCLEOTIDE SEQUENCE</scope>
    <source>
        <strain evidence="3">Prilba</strain>
    </source>
</reference>
<comment type="caution">
    <text evidence="3">The sequence shown here is derived from an EMBL/GenBank/DDBJ whole genome shotgun (WGS) entry which is preliminary data.</text>
</comment>
<protein>
    <submittedName>
        <fullName evidence="3">RCC1/BLIP-II</fullName>
    </submittedName>
</protein>